<evidence type="ECO:0000256" key="1">
    <source>
        <dbReference type="SAM" id="Phobius"/>
    </source>
</evidence>
<keyword evidence="3" id="KW-1185">Reference proteome</keyword>
<comment type="caution">
    <text evidence="2">The sequence shown here is derived from an EMBL/GenBank/DDBJ whole genome shotgun (WGS) entry which is preliminary data.</text>
</comment>
<name>A0ABD2JA21_HETSC</name>
<gene>
    <name evidence="2" type="ORF">niasHS_008095</name>
</gene>
<evidence type="ECO:0000313" key="2">
    <source>
        <dbReference type="EMBL" id="KAL3087471.1"/>
    </source>
</evidence>
<dbReference type="Proteomes" id="UP001620645">
    <property type="component" value="Unassembled WGS sequence"/>
</dbReference>
<feature type="transmembrane region" description="Helical" evidence="1">
    <location>
        <begin position="87"/>
        <end position="110"/>
    </location>
</feature>
<accession>A0ABD2JA21</accession>
<evidence type="ECO:0000313" key="3">
    <source>
        <dbReference type="Proteomes" id="UP001620645"/>
    </source>
</evidence>
<reference evidence="2 3" key="1">
    <citation type="submission" date="2024-10" db="EMBL/GenBank/DDBJ databases">
        <authorList>
            <person name="Kim D."/>
        </authorList>
    </citation>
    <scope>NUCLEOTIDE SEQUENCE [LARGE SCALE GENOMIC DNA]</scope>
    <source>
        <strain evidence="2">Taebaek</strain>
    </source>
</reference>
<feature type="transmembrane region" description="Helical" evidence="1">
    <location>
        <begin position="48"/>
        <end position="72"/>
    </location>
</feature>
<keyword evidence="1" id="KW-0812">Transmembrane</keyword>
<proteinExistence type="predicted"/>
<dbReference type="AlphaFoldDB" id="A0ABD2JA21"/>
<keyword evidence="1" id="KW-1133">Transmembrane helix</keyword>
<organism evidence="2 3">
    <name type="scientific">Heterodera schachtii</name>
    <name type="common">Sugarbeet cyst nematode worm</name>
    <name type="synonym">Tylenchus schachtii</name>
    <dbReference type="NCBI Taxonomy" id="97005"/>
    <lineage>
        <taxon>Eukaryota</taxon>
        <taxon>Metazoa</taxon>
        <taxon>Ecdysozoa</taxon>
        <taxon>Nematoda</taxon>
        <taxon>Chromadorea</taxon>
        <taxon>Rhabditida</taxon>
        <taxon>Tylenchina</taxon>
        <taxon>Tylenchomorpha</taxon>
        <taxon>Tylenchoidea</taxon>
        <taxon>Heteroderidae</taxon>
        <taxon>Heteroderinae</taxon>
        <taxon>Heterodera</taxon>
    </lineage>
</organism>
<sequence length="216" mass="25517">MVKSNLENERKYGMFVHEMRCQCPDNELKAINFTKVRYKYTDEGRRKFYCFMLAISIVAFVPLSVFLIIHYFTNETKSLHLSHKETLFLLILALLLITAIFALSLMLCCLKSYFECKQTSLEVLFNCDSCGHNVHKTYECFFYYSSGKNHTYYYNQTDNPWGRYTAQNAMKKVLQKPSAITTFERVERKFKLMSGDRKNSFTTSWAWTNDLMSRLD</sequence>
<protein>
    <submittedName>
        <fullName evidence="2">Uncharacterized protein</fullName>
    </submittedName>
</protein>
<dbReference type="EMBL" id="JBICCN010000178">
    <property type="protein sequence ID" value="KAL3087471.1"/>
    <property type="molecule type" value="Genomic_DNA"/>
</dbReference>
<keyword evidence="1" id="KW-0472">Membrane</keyword>